<dbReference type="InterPro" id="IPR050194">
    <property type="entry name" value="Glycosyltransferase_grp1"/>
</dbReference>
<dbReference type="EMBL" id="CP013264">
    <property type="protein sequence ID" value="ALR19825.1"/>
    <property type="molecule type" value="Genomic_DNA"/>
</dbReference>
<proteinExistence type="predicted"/>
<dbReference type="AlphaFoldDB" id="A0A0S3EWK9"/>
<evidence type="ECO:0000313" key="4">
    <source>
        <dbReference type="Proteomes" id="UP000056968"/>
    </source>
</evidence>
<dbReference type="InterPro" id="IPR001296">
    <property type="entry name" value="Glyco_trans_1"/>
</dbReference>
<dbReference type="KEGG" id="sbd:ATN00_05375"/>
<dbReference type="STRING" id="1332080.ATN00_05375"/>
<protein>
    <recommendedName>
        <fullName evidence="5">Glycosyl transferase family 1</fullName>
    </recommendedName>
</protein>
<evidence type="ECO:0000313" key="3">
    <source>
        <dbReference type="EMBL" id="ALR19825.1"/>
    </source>
</evidence>
<dbReference type="PANTHER" id="PTHR45947:SF3">
    <property type="entry name" value="SULFOQUINOVOSYL TRANSFERASE SQD2"/>
    <property type="match status" value="1"/>
</dbReference>
<name>A0A0S3EWK9_9SPHN</name>
<feature type="domain" description="Glycosyltransferase subfamily 4-like N-terminal" evidence="2">
    <location>
        <begin position="10"/>
        <end position="142"/>
    </location>
</feature>
<reference evidence="3 4" key="1">
    <citation type="submission" date="2015-11" db="EMBL/GenBank/DDBJ databases">
        <title>A Two-component Flavoprotein Monooxygenase System MeaXY Responsible for para-Hydroxylation of 2-Methyl-6-ethylaniline and 2,6-Diethylaniline in Sphingobium baderi DE-13.</title>
        <authorList>
            <person name="Cheng M."/>
            <person name="Meng Q."/>
            <person name="Yang Y."/>
            <person name="Chu C."/>
            <person name="Yan X."/>
            <person name="He J."/>
            <person name="Li S."/>
        </authorList>
    </citation>
    <scope>NUCLEOTIDE SEQUENCE [LARGE SCALE GENOMIC DNA]</scope>
    <source>
        <strain evidence="3 4">DE-13</strain>
    </source>
</reference>
<dbReference type="Pfam" id="PF00534">
    <property type="entry name" value="Glycos_transf_1"/>
    <property type="match status" value="1"/>
</dbReference>
<dbReference type="InterPro" id="IPR028098">
    <property type="entry name" value="Glyco_trans_4-like_N"/>
</dbReference>
<evidence type="ECO:0008006" key="5">
    <source>
        <dbReference type="Google" id="ProtNLM"/>
    </source>
</evidence>
<dbReference type="Gene3D" id="3.40.50.2000">
    <property type="entry name" value="Glycogen Phosphorylase B"/>
    <property type="match status" value="2"/>
</dbReference>
<organism evidence="3 4">
    <name type="scientific">Sphingobium baderi</name>
    <dbReference type="NCBI Taxonomy" id="1332080"/>
    <lineage>
        <taxon>Bacteria</taxon>
        <taxon>Pseudomonadati</taxon>
        <taxon>Pseudomonadota</taxon>
        <taxon>Alphaproteobacteria</taxon>
        <taxon>Sphingomonadales</taxon>
        <taxon>Sphingomonadaceae</taxon>
        <taxon>Sphingobium</taxon>
    </lineage>
</organism>
<accession>A0A0S3EWK9</accession>
<keyword evidence="4" id="KW-1185">Reference proteome</keyword>
<evidence type="ECO:0000259" key="1">
    <source>
        <dbReference type="Pfam" id="PF00534"/>
    </source>
</evidence>
<dbReference type="PANTHER" id="PTHR45947">
    <property type="entry name" value="SULFOQUINOVOSYL TRANSFERASE SQD2"/>
    <property type="match status" value="1"/>
</dbReference>
<evidence type="ECO:0000259" key="2">
    <source>
        <dbReference type="Pfam" id="PF13477"/>
    </source>
</evidence>
<gene>
    <name evidence="3" type="ORF">ATN00_05375</name>
</gene>
<dbReference type="Pfam" id="PF13477">
    <property type="entry name" value="Glyco_trans_4_2"/>
    <property type="match status" value="1"/>
</dbReference>
<dbReference type="Proteomes" id="UP000056968">
    <property type="component" value="Chromosome"/>
</dbReference>
<dbReference type="GO" id="GO:0016757">
    <property type="term" value="F:glycosyltransferase activity"/>
    <property type="evidence" value="ECO:0007669"/>
    <property type="project" value="InterPro"/>
</dbReference>
<dbReference type="SUPFAM" id="SSF53756">
    <property type="entry name" value="UDP-Glycosyltransferase/glycogen phosphorylase"/>
    <property type="match status" value="1"/>
</dbReference>
<sequence length="397" mass="43461">MGGLEDGLMKIAVLAVATNIHTIRWANALAERGVDVLLITQQPPRSSDYHPAVVFRILPFRGALAYALNAPILRYAFDRSGADLLHVHYAGGYGAMAWLSGIRRRLVSVWGGDVYDVPHRSFLHRRLVLGALRGALRISSTSHVMADEVRRLGITEQIDVIPFGVDTSAFRTRPEAQGDDPFVIGTVKSLQRKYGIDTLIPGFTAALADPAFAALNPILRIAGEGEARAEYESLARAIGQNRVRFEGHIDHGNVPDMLRQFHIYVAVSRDDSESFGVAIIEASACGLPVIVSDAGGLPEVVDHESTGLVIPRDSPSDLARAIVRLALDAPLRQRMGEAGRQRVQRQYEWSACVERMIQLYRELCVPPLGLPTRLQAAPTERTDGFHRNSACKLAPAE</sequence>
<feature type="domain" description="Glycosyl transferase family 1" evidence="1">
    <location>
        <begin position="177"/>
        <end position="342"/>
    </location>
</feature>